<accession>A0A9E7JK67</accession>
<feature type="transmembrane region" description="Helical" evidence="1">
    <location>
        <begin position="41"/>
        <end position="64"/>
    </location>
</feature>
<organism evidence="2 3">
    <name type="scientific">Musa troglodytarum</name>
    <name type="common">fe'i banana</name>
    <dbReference type="NCBI Taxonomy" id="320322"/>
    <lineage>
        <taxon>Eukaryota</taxon>
        <taxon>Viridiplantae</taxon>
        <taxon>Streptophyta</taxon>
        <taxon>Embryophyta</taxon>
        <taxon>Tracheophyta</taxon>
        <taxon>Spermatophyta</taxon>
        <taxon>Magnoliopsida</taxon>
        <taxon>Liliopsida</taxon>
        <taxon>Zingiberales</taxon>
        <taxon>Musaceae</taxon>
        <taxon>Musa</taxon>
    </lineage>
</organism>
<reference evidence="2" key="1">
    <citation type="submission" date="2022-05" db="EMBL/GenBank/DDBJ databases">
        <title>The Musa troglodytarum L. genome provides insights into the mechanism of non-climacteric behaviour and enrichment of carotenoids.</title>
        <authorList>
            <person name="Wang J."/>
        </authorList>
    </citation>
    <scope>NUCLEOTIDE SEQUENCE</scope>
    <source>
        <tissue evidence="2">Leaf</tissue>
    </source>
</reference>
<gene>
    <name evidence="2" type="ORF">MUK42_05716</name>
</gene>
<dbReference type="AlphaFoldDB" id="A0A9E7JK67"/>
<protein>
    <submittedName>
        <fullName evidence="2">Uncharacterized protein</fullName>
    </submittedName>
</protein>
<proteinExistence type="predicted"/>
<sequence>MCRRSTLPAYATSLCIAESGRRTKQTARLVAELGIMPTPRIALAALLLVTAIFGTRFLNLVTALRCCGYRRGSRVRAQIGGEPPDPPGLGSHRLRRAAARHRPLLPPRRLRLQLPPEPLLPRLLRHHPMPRRLGLRDLTFPSVSACSLAFFRDQVGGLAFLQLGVIGACRCK</sequence>
<evidence type="ECO:0000313" key="3">
    <source>
        <dbReference type="Proteomes" id="UP001055439"/>
    </source>
</evidence>
<dbReference type="EMBL" id="CP097503">
    <property type="protein sequence ID" value="URD84077.1"/>
    <property type="molecule type" value="Genomic_DNA"/>
</dbReference>
<keyword evidence="1" id="KW-0472">Membrane</keyword>
<name>A0A9E7JK67_9LILI</name>
<evidence type="ECO:0000256" key="1">
    <source>
        <dbReference type="SAM" id="Phobius"/>
    </source>
</evidence>
<keyword evidence="1" id="KW-1133">Transmembrane helix</keyword>
<dbReference type="Proteomes" id="UP001055439">
    <property type="component" value="Chromosome 10"/>
</dbReference>
<evidence type="ECO:0000313" key="2">
    <source>
        <dbReference type="EMBL" id="URD84077.1"/>
    </source>
</evidence>
<keyword evidence="1" id="KW-0812">Transmembrane</keyword>
<keyword evidence="3" id="KW-1185">Reference proteome</keyword>